<keyword evidence="2" id="KW-1185">Reference proteome</keyword>
<dbReference type="EMBL" id="CP045910">
    <property type="protein sequence ID" value="QQP31664.1"/>
    <property type="molecule type" value="Genomic_DNA"/>
</dbReference>
<name>A0A7T8JTH8_CALRO</name>
<dbReference type="Proteomes" id="UP000595437">
    <property type="component" value="Chromosome 21"/>
</dbReference>
<sequence length="89" mass="10477">KSLAPSQPRYELPLNYDEALRIAQNASPRSTIDKLISLFAHPDPTNVPLNMEASSTESELDNYYYPDDFYPNQEGYYYHHQMQNRNRHQ</sequence>
<dbReference type="AlphaFoldDB" id="A0A7T8JTH8"/>
<evidence type="ECO:0000313" key="1">
    <source>
        <dbReference type="EMBL" id="QQP31664.1"/>
    </source>
</evidence>
<proteinExistence type="predicted"/>
<reference evidence="2" key="1">
    <citation type="submission" date="2021-01" db="EMBL/GenBank/DDBJ databases">
        <title>Caligus Genome Assembly.</title>
        <authorList>
            <person name="Gallardo-Escarate C."/>
        </authorList>
    </citation>
    <scope>NUCLEOTIDE SEQUENCE [LARGE SCALE GENOMIC DNA]</scope>
</reference>
<feature type="non-terminal residue" evidence="1">
    <location>
        <position position="1"/>
    </location>
</feature>
<accession>A0A7T8JTH8</accession>
<evidence type="ECO:0000313" key="2">
    <source>
        <dbReference type="Proteomes" id="UP000595437"/>
    </source>
</evidence>
<organism evidence="1 2">
    <name type="scientific">Caligus rogercresseyi</name>
    <name type="common">Sea louse</name>
    <dbReference type="NCBI Taxonomy" id="217165"/>
    <lineage>
        <taxon>Eukaryota</taxon>
        <taxon>Metazoa</taxon>
        <taxon>Ecdysozoa</taxon>
        <taxon>Arthropoda</taxon>
        <taxon>Crustacea</taxon>
        <taxon>Multicrustacea</taxon>
        <taxon>Hexanauplia</taxon>
        <taxon>Copepoda</taxon>
        <taxon>Siphonostomatoida</taxon>
        <taxon>Caligidae</taxon>
        <taxon>Caligus</taxon>
    </lineage>
</organism>
<gene>
    <name evidence="1" type="ORF">FKW44_025340</name>
</gene>
<protein>
    <submittedName>
        <fullName evidence="1">Uncharacterized protein</fullName>
    </submittedName>
</protein>